<name>A0A133ULL9_9EURY</name>
<dbReference type="AlphaFoldDB" id="A0A133ULL9"/>
<comment type="caution">
    <text evidence="1">The sequence shown here is derived from an EMBL/GenBank/DDBJ whole genome shotgun (WGS) entry which is preliminary data.</text>
</comment>
<protein>
    <submittedName>
        <fullName evidence="1">Uncharacterized protein</fullName>
    </submittedName>
</protein>
<reference evidence="1 2" key="1">
    <citation type="journal article" date="2016" name="Sci. Rep.">
        <title>Metabolic traits of an uncultured archaeal lineage -MSBL1- from brine pools of the Red Sea.</title>
        <authorList>
            <person name="Mwirichia R."/>
            <person name="Alam I."/>
            <person name="Rashid M."/>
            <person name="Vinu M."/>
            <person name="Ba-Alawi W."/>
            <person name="Anthony Kamau A."/>
            <person name="Kamanda Ngugi D."/>
            <person name="Goker M."/>
            <person name="Klenk H.P."/>
            <person name="Bajic V."/>
            <person name="Stingl U."/>
        </authorList>
    </citation>
    <scope>NUCLEOTIDE SEQUENCE [LARGE SCALE GENOMIC DNA]</scope>
    <source>
        <strain evidence="1">SCGC-AAA259I07</strain>
    </source>
</reference>
<gene>
    <name evidence="1" type="ORF">AKJ36_01710</name>
</gene>
<evidence type="ECO:0000313" key="2">
    <source>
        <dbReference type="Proteomes" id="UP000070155"/>
    </source>
</evidence>
<accession>A0A133ULL9</accession>
<keyword evidence="2" id="KW-1185">Reference proteome</keyword>
<proteinExistence type="predicted"/>
<evidence type="ECO:0000313" key="1">
    <source>
        <dbReference type="EMBL" id="KXA95006.1"/>
    </source>
</evidence>
<organism evidence="1 2">
    <name type="scientific">candidate division MSBL1 archaeon SCGC-AAA259I07</name>
    <dbReference type="NCBI Taxonomy" id="1698266"/>
    <lineage>
        <taxon>Archaea</taxon>
        <taxon>Methanobacteriati</taxon>
        <taxon>Methanobacteriota</taxon>
        <taxon>candidate division MSBL1</taxon>
    </lineage>
</organism>
<dbReference type="Proteomes" id="UP000070155">
    <property type="component" value="Unassembled WGS sequence"/>
</dbReference>
<sequence>MIHEPYSYRDPLVSPTEQRVFEEMPRRDVFRETTIKQRNITNTLWRIRIPASATIFTVKPFRHYQGFF</sequence>
<dbReference type="EMBL" id="LHXQ01000018">
    <property type="protein sequence ID" value="KXA95006.1"/>
    <property type="molecule type" value="Genomic_DNA"/>
</dbReference>